<dbReference type="RefSeq" id="XP_012334316.1">
    <property type="nucleotide sequence ID" value="XM_012478893.1"/>
</dbReference>
<dbReference type="GeneID" id="24266571"/>
<dbReference type="EMBL" id="KQ001654">
    <property type="protein sequence ID" value="KJP89171.1"/>
    <property type="molecule type" value="Genomic_DNA"/>
</dbReference>
<feature type="compositionally biased region" description="Polar residues" evidence="1">
    <location>
        <begin position="266"/>
        <end position="281"/>
    </location>
</feature>
<proteinExistence type="predicted"/>
<dbReference type="Pfam" id="PF12879">
    <property type="entry name" value="SICA_C"/>
    <property type="match status" value="1"/>
</dbReference>
<reference evidence="5 6" key="1">
    <citation type="submission" date="2014-03" db="EMBL/GenBank/DDBJ databases">
        <title>The Genome Sequence of Plasmodium fragile nilgiri.</title>
        <authorList>
            <consortium name="The Broad Institute Genomics Platform"/>
            <consortium name="The Broad Institute Genome Sequencing Center for Infectious Disease"/>
            <person name="Neafsey D."/>
            <person name="Duraisingh M."/>
            <person name="Young S.K."/>
            <person name="Zeng Q."/>
            <person name="Gargeya S."/>
            <person name="Abouelleil A."/>
            <person name="Alvarado L."/>
            <person name="Chapman S.B."/>
            <person name="Gainer-Dewar J."/>
            <person name="Goldberg J."/>
            <person name="Griggs A."/>
            <person name="Gujja S."/>
            <person name="Hansen M."/>
            <person name="Howarth C."/>
            <person name="Imamovic A."/>
            <person name="Larimer J."/>
            <person name="Pearson M."/>
            <person name="Poon T.W."/>
            <person name="Priest M."/>
            <person name="Roberts A."/>
            <person name="Saif S."/>
            <person name="Shea T."/>
            <person name="Sykes S."/>
            <person name="Wortman J."/>
            <person name="Nusbaum C."/>
            <person name="Birren B."/>
        </authorList>
    </citation>
    <scope>NUCLEOTIDE SEQUENCE [LARGE SCALE GENOMIC DNA]</scope>
    <source>
        <strain evidence="6">nilgiri</strain>
    </source>
</reference>
<evidence type="ECO:0000259" key="4">
    <source>
        <dbReference type="Pfam" id="PF12887"/>
    </source>
</evidence>
<dbReference type="OrthoDB" id="375150at2759"/>
<dbReference type="Pfam" id="PF12887">
    <property type="entry name" value="SICA_alpha"/>
    <property type="match status" value="1"/>
</dbReference>
<feature type="compositionally biased region" description="Basic and acidic residues" evidence="1">
    <location>
        <begin position="497"/>
        <end position="507"/>
    </location>
</feature>
<feature type="compositionally biased region" description="Polar residues" evidence="1">
    <location>
        <begin position="642"/>
        <end position="661"/>
    </location>
</feature>
<feature type="domain" description="Schizont-infected cell agglutination C-terminal" evidence="3">
    <location>
        <begin position="594"/>
        <end position="630"/>
    </location>
</feature>
<protein>
    <recommendedName>
        <fullName evidence="7">Schizont-infected cell agglutination C-terminal domain-containing protein</fullName>
    </recommendedName>
</protein>
<keyword evidence="2" id="KW-0472">Membrane</keyword>
<evidence type="ECO:0008006" key="7">
    <source>
        <dbReference type="Google" id="ProtNLM"/>
    </source>
</evidence>
<keyword evidence="2" id="KW-0812">Transmembrane</keyword>
<gene>
    <name evidence="5" type="ORF">AK88_01257</name>
</gene>
<feature type="transmembrane region" description="Helical" evidence="2">
    <location>
        <begin position="532"/>
        <end position="553"/>
    </location>
</feature>
<dbReference type="Proteomes" id="UP000054561">
    <property type="component" value="Unassembled WGS sequence"/>
</dbReference>
<dbReference type="InterPro" id="IPR024288">
    <property type="entry name" value="SICA_C"/>
</dbReference>
<evidence type="ECO:0000259" key="3">
    <source>
        <dbReference type="Pfam" id="PF12879"/>
    </source>
</evidence>
<dbReference type="VEuPathDB" id="PlasmoDB:AK88_01257"/>
<dbReference type="AlphaFoldDB" id="A0A0D9QTS6"/>
<dbReference type="InterPro" id="IPR024290">
    <property type="entry name" value="SICA_extracell_a"/>
</dbReference>
<name>A0A0D9QTS6_PLAFR</name>
<evidence type="ECO:0000313" key="5">
    <source>
        <dbReference type="EMBL" id="KJP89171.1"/>
    </source>
</evidence>
<feature type="compositionally biased region" description="Basic and acidic residues" evidence="1">
    <location>
        <begin position="312"/>
        <end position="326"/>
    </location>
</feature>
<organism evidence="5 6">
    <name type="scientific">Plasmodium fragile</name>
    <dbReference type="NCBI Taxonomy" id="5857"/>
    <lineage>
        <taxon>Eukaryota</taxon>
        <taxon>Sar</taxon>
        <taxon>Alveolata</taxon>
        <taxon>Apicomplexa</taxon>
        <taxon>Aconoidasida</taxon>
        <taxon>Haemosporida</taxon>
        <taxon>Plasmodiidae</taxon>
        <taxon>Plasmodium</taxon>
        <taxon>Plasmodium (Plasmodium)</taxon>
    </lineage>
</organism>
<keyword evidence="6" id="KW-1185">Reference proteome</keyword>
<evidence type="ECO:0000256" key="1">
    <source>
        <dbReference type="SAM" id="MobiDB-lite"/>
    </source>
</evidence>
<evidence type="ECO:0000313" key="6">
    <source>
        <dbReference type="Proteomes" id="UP000054561"/>
    </source>
</evidence>
<feature type="compositionally biased region" description="Low complexity" evidence="1">
    <location>
        <begin position="394"/>
        <end position="406"/>
    </location>
</feature>
<feature type="domain" description="Schizont-infected cell agglutination extracellular alpha" evidence="4">
    <location>
        <begin position="10"/>
        <end position="167"/>
    </location>
</feature>
<feature type="compositionally biased region" description="Polar residues" evidence="1">
    <location>
        <begin position="336"/>
        <end position="354"/>
    </location>
</feature>
<evidence type="ECO:0000256" key="2">
    <source>
        <dbReference type="SAM" id="Phobius"/>
    </source>
</evidence>
<accession>A0A0D9QTS6</accession>
<feature type="region of interest" description="Disordered" evidence="1">
    <location>
        <begin position="244"/>
        <end position="449"/>
    </location>
</feature>
<feature type="region of interest" description="Disordered" evidence="1">
    <location>
        <begin position="639"/>
        <end position="669"/>
    </location>
</feature>
<keyword evidence="2" id="KW-1133">Transmembrane helix</keyword>
<feature type="region of interest" description="Disordered" evidence="1">
    <location>
        <begin position="483"/>
        <end position="507"/>
    </location>
</feature>
<sequence>MPDVSIAYEQSLWQDIKTLLEEFVKYMEDEDLDIYAANCLNAGYKHPSIEQPVLAKKVADRLMCTLMSRALFFMNGWRPWSASADDTDHKNAELKEHIRCAIVNIFMYILNESPCKSQMGVYYAWYTMQKMEPHIGRGLITKGKCGKGVFQNIKKQEFNMGNKIQEWLEKKKTLTEKIGGEHIQSICKKELEELDGVTTGTHKMGDKIEMQPEEKEAITTLGQKLKVIVEEVQTAAVQCAQANGACMDPNGDAGSSDVKDDETESIPPNSVESATPAQSGNVDGKESATSGPVGGKKPAAPSRASPGPIEGGSEKAGKDDVADKTKQPGHGATPAVNENTTDTMSPAGSGQTHTTVKDPALVPLTESTTGQHPTDPPASDSNGGSSSSGGGTSGRESSSSSSSSSGTGAGDEDFFVAPDNTPLWGIGQYPTAPEQNRGGGQIQERAKGSRVGSTVNVLDDKYCTFEDHKKQCDIGFDLTTKKGTKDPGGGYTPPTLPKHELSPKKLDEDGRMEDDYAVPDLTGDILTATTPVLFFLTSVIVALLGYSLWKYFAYLAKRRRTFRTVRDVPSPPLDEEILQHLQRPSAPPPPDYGRTIIELHLEVLHECAATEWENVKDDYLHILVEEFMGRNNGHRSSLDAPITNQALSGNNVSSIDSQATDPSAPHDCDTSSCVETIQLETDPCPPHDPDPWSCKETIPLATDTSPPHDSDPWKCMETTQLATEPCPPHDSVLCPVRANANSAPDHTNWINWIHRNTHLLQECTTQPWFLQLKVHWKQYLREHMAERAHNGQRALGERGHMPSVEMKKDAWKKWVAQQHRHMRMYTEQWFQRLLNNVEDHTVPQKGEVARVDKHLEVEKVKATEDVLRVRHLPRTQLHQQPYMQQPLTGLKLCMLLLAFVIEQCELERSLQEKELYVDALLEKL</sequence>